<dbReference type="EMBL" id="QQST01000001">
    <property type="protein sequence ID" value="RDI72918.1"/>
    <property type="molecule type" value="Genomic_DNA"/>
</dbReference>
<evidence type="ECO:0000313" key="4">
    <source>
        <dbReference type="Proteomes" id="UP000199289"/>
    </source>
</evidence>
<dbReference type="RefSeq" id="WP_092534072.1">
    <property type="nucleotide sequence ID" value="NZ_FNKQ01000001.1"/>
</dbReference>
<proteinExistence type="predicted"/>
<accession>A0A1H0ZB62</accession>
<feature type="transmembrane region" description="Helical" evidence="1">
    <location>
        <begin position="17"/>
        <end position="38"/>
    </location>
</feature>
<sequence>MATSVASFIDRRIDPGALPLAVGDVVALSAILTVGVVQHNGVGYLTKFTVAWLLTLVPFLIGWALAGPLIGAYSAGAAESAKAAVPLAVRGWILAAVIGLGLRWTPLFEGGVALVFALITLVTGAVALGVWRWVYFKIAG</sequence>
<protein>
    <submittedName>
        <fullName evidence="2">DUF3054 domain-containing protein</fullName>
    </submittedName>
</protein>
<reference evidence="3" key="2">
    <citation type="submission" date="2016-10" db="EMBL/GenBank/DDBJ databases">
        <authorList>
            <person name="de Groot N.N."/>
        </authorList>
    </citation>
    <scope>NUCLEOTIDE SEQUENCE [LARGE SCALE GENOMIC DNA]</scope>
    <source>
        <strain evidence="3">CGMCC 1.12397</strain>
    </source>
</reference>
<gene>
    <name evidence="2" type="ORF">DWB78_14960</name>
    <name evidence="3" type="ORF">SAMN05216278_1119</name>
</gene>
<evidence type="ECO:0000256" key="1">
    <source>
        <dbReference type="SAM" id="Phobius"/>
    </source>
</evidence>
<name>A0A1H0ZB62_9EURY</name>
<dbReference type="Pfam" id="PF11255">
    <property type="entry name" value="DUF3054"/>
    <property type="match status" value="1"/>
</dbReference>
<organism evidence="3 4">
    <name type="scientific">Halopelagius longus</name>
    <dbReference type="NCBI Taxonomy" id="1236180"/>
    <lineage>
        <taxon>Archaea</taxon>
        <taxon>Methanobacteriati</taxon>
        <taxon>Methanobacteriota</taxon>
        <taxon>Stenosarchaea group</taxon>
        <taxon>Halobacteria</taxon>
        <taxon>Halobacteriales</taxon>
        <taxon>Haloferacaceae</taxon>
    </lineage>
</organism>
<reference evidence="2 5" key="3">
    <citation type="submission" date="2018-07" db="EMBL/GenBank/DDBJ databases">
        <title>Genome sequence of extremly halophilic archaeon Halopelagius longus strain BC12-B1.</title>
        <authorList>
            <person name="Zhang X."/>
        </authorList>
    </citation>
    <scope>NUCLEOTIDE SEQUENCE [LARGE SCALE GENOMIC DNA]</scope>
    <source>
        <strain evidence="2 5">BC12-B1</strain>
    </source>
</reference>
<dbReference type="AlphaFoldDB" id="A0A1H0ZB62"/>
<keyword evidence="1" id="KW-0812">Transmembrane</keyword>
<evidence type="ECO:0000313" key="2">
    <source>
        <dbReference type="EMBL" id="RDI72918.1"/>
    </source>
</evidence>
<keyword evidence="1" id="KW-0472">Membrane</keyword>
<reference evidence="4" key="1">
    <citation type="submission" date="2016-10" db="EMBL/GenBank/DDBJ databases">
        <authorList>
            <person name="Varghese N."/>
            <person name="Submissions S."/>
        </authorList>
    </citation>
    <scope>NUCLEOTIDE SEQUENCE [LARGE SCALE GENOMIC DNA]</scope>
    <source>
        <strain evidence="4">CGMCC 1.12397</strain>
    </source>
</reference>
<feature type="transmembrane region" description="Helical" evidence="1">
    <location>
        <begin position="87"/>
        <end position="105"/>
    </location>
</feature>
<feature type="transmembrane region" description="Helical" evidence="1">
    <location>
        <begin position="111"/>
        <end position="134"/>
    </location>
</feature>
<dbReference type="OrthoDB" id="177006at2157"/>
<evidence type="ECO:0000313" key="3">
    <source>
        <dbReference type="EMBL" id="SDQ24622.1"/>
    </source>
</evidence>
<dbReference type="EMBL" id="FNKQ01000001">
    <property type="protein sequence ID" value="SDQ24622.1"/>
    <property type="molecule type" value="Genomic_DNA"/>
</dbReference>
<dbReference type="InterPro" id="IPR021414">
    <property type="entry name" value="DUF3054"/>
</dbReference>
<keyword evidence="5" id="KW-1185">Reference proteome</keyword>
<feature type="transmembrane region" description="Helical" evidence="1">
    <location>
        <begin position="50"/>
        <end position="75"/>
    </location>
</feature>
<dbReference type="Proteomes" id="UP000255421">
    <property type="component" value="Unassembled WGS sequence"/>
</dbReference>
<dbReference type="Proteomes" id="UP000199289">
    <property type="component" value="Unassembled WGS sequence"/>
</dbReference>
<evidence type="ECO:0000313" key="5">
    <source>
        <dbReference type="Proteomes" id="UP000255421"/>
    </source>
</evidence>
<keyword evidence="1" id="KW-1133">Transmembrane helix</keyword>